<evidence type="ECO:0000256" key="3">
    <source>
        <dbReference type="ARBA" id="ARBA00022695"/>
    </source>
</evidence>
<dbReference type="HOGENOM" id="CLU_010245_4_1_9"/>
<evidence type="ECO:0000256" key="1">
    <source>
        <dbReference type="ARBA" id="ARBA00009747"/>
    </source>
</evidence>
<dbReference type="PANTHER" id="PTHR32057">
    <property type="entry name" value="PROTEIN ADENYLYLTRANSFERASE SELO, MITOCHONDRIAL"/>
    <property type="match status" value="1"/>
</dbReference>
<dbReference type="HAMAP" id="MF_00692">
    <property type="entry name" value="SelO"/>
    <property type="match status" value="1"/>
</dbReference>
<feature type="binding site" evidence="8">
    <location>
        <position position="127"/>
    </location>
    <ligand>
        <name>ATP</name>
        <dbReference type="ChEBI" id="CHEBI:30616"/>
    </ligand>
</feature>
<protein>
    <recommendedName>
        <fullName evidence="8">Protein nucleotidyltransferase YdiU</fullName>
        <ecNumber evidence="8">2.7.7.-</ecNumber>
    </recommendedName>
    <alternativeName>
        <fullName evidence="8">Protein adenylyltransferase YdiU</fullName>
        <ecNumber evidence="8">2.7.7.108</ecNumber>
    </alternativeName>
    <alternativeName>
        <fullName evidence="8">Protein uridylyltransferase YdiU</fullName>
        <ecNumber evidence="8">2.7.7.-</ecNumber>
    </alternativeName>
</protein>
<comment type="function">
    <text evidence="8">Nucleotidyltransferase involved in the post-translational modification of proteins. It can catalyze the addition of adenosine monophosphate (AMP) or uridine monophosphate (UMP) to a protein, resulting in modifications known as AMPylation and UMPylation.</text>
</comment>
<dbReference type="GO" id="GO:0000287">
    <property type="term" value="F:magnesium ion binding"/>
    <property type="evidence" value="ECO:0007669"/>
    <property type="project" value="UniProtKB-UniRule"/>
</dbReference>
<feature type="binding site" evidence="8">
    <location>
        <position position="126"/>
    </location>
    <ligand>
        <name>ATP</name>
        <dbReference type="ChEBI" id="CHEBI:30616"/>
    </ligand>
</feature>
<comment type="catalytic activity">
    <reaction evidence="8">
        <text>L-seryl-[protein] + ATP = 3-O-(5'-adenylyl)-L-seryl-[protein] + diphosphate</text>
        <dbReference type="Rhea" id="RHEA:58120"/>
        <dbReference type="Rhea" id="RHEA-COMP:9863"/>
        <dbReference type="Rhea" id="RHEA-COMP:15073"/>
        <dbReference type="ChEBI" id="CHEBI:29999"/>
        <dbReference type="ChEBI" id="CHEBI:30616"/>
        <dbReference type="ChEBI" id="CHEBI:33019"/>
        <dbReference type="ChEBI" id="CHEBI:142516"/>
        <dbReference type="EC" id="2.7.7.108"/>
    </reaction>
</comment>
<proteinExistence type="inferred from homology"/>
<dbReference type="EC" id="2.7.7.108" evidence="8"/>
<feature type="binding site" evidence="8">
    <location>
        <position position="93"/>
    </location>
    <ligand>
        <name>ATP</name>
        <dbReference type="ChEBI" id="CHEBI:30616"/>
    </ligand>
</feature>
<evidence type="ECO:0000256" key="4">
    <source>
        <dbReference type="ARBA" id="ARBA00022723"/>
    </source>
</evidence>
<dbReference type="Proteomes" id="UP000006960">
    <property type="component" value="Unassembled WGS sequence"/>
</dbReference>
<dbReference type="NCBIfam" id="NF000658">
    <property type="entry name" value="PRK00029.1"/>
    <property type="match status" value="1"/>
</dbReference>
<dbReference type="Pfam" id="PF02696">
    <property type="entry name" value="SelO"/>
    <property type="match status" value="1"/>
</dbReference>
<dbReference type="RefSeq" id="WP_002014179.1">
    <property type="nucleotide sequence ID" value="NZ_JH792310.1"/>
</dbReference>
<dbReference type="PATRIC" id="fig|1053226.3.peg.1445"/>
<keyword evidence="4 8" id="KW-0479">Metal-binding</keyword>
<evidence type="ECO:0000256" key="2">
    <source>
        <dbReference type="ARBA" id="ARBA00022679"/>
    </source>
</evidence>
<comment type="catalytic activity">
    <reaction evidence="8">
        <text>L-histidyl-[protein] + UTP = N(tele)-(5'-uridylyl)-L-histidyl-[protein] + diphosphate</text>
        <dbReference type="Rhea" id="RHEA:83891"/>
        <dbReference type="Rhea" id="RHEA-COMP:9745"/>
        <dbReference type="Rhea" id="RHEA-COMP:20239"/>
        <dbReference type="ChEBI" id="CHEBI:29979"/>
        <dbReference type="ChEBI" id="CHEBI:33019"/>
        <dbReference type="ChEBI" id="CHEBI:46398"/>
        <dbReference type="ChEBI" id="CHEBI:233474"/>
    </reaction>
</comment>
<comment type="cofactor">
    <cofactor evidence="8">
        <name>Mg(2+)</name>
        <dbReference type="ChEBI" id="CHEBI:18420"/>
    </cofactor>
    <cofactor evidence="8">
        <name>Mn(2+)</name>
        <dbReference type="ChEBI" id="CHEBI:29035"/>
    </cofactor>
</comment>
<comment type="catalytic activity">
    <reaction evidence="8">
        <text>L-seryl-[protein] + UTP = O-(5'-uridylyl)-L-seryl-[protein] + diphosphate</text>
        <dbReference type="Rhea" id="RHEA:64604"/>
        <dbReference type="Rhea" id="RHEA-COMP:9863"/>
        <dbReference type="Rhea" id="RHEA-COMP:16635"/>
        <dbReference type="ChEBI" id="CHEBI:29999"/>
        <dbReference type="ChEBI" id="CHEBI:33019"/>
        <dbReference type="ChEBI" id="CHEBI:46398"/>
        <dbReference type="ChEBI" id="CHEBI:156051"/>
    </reaction>
</comment>
<keyword evidence="6 8" id="KW-0067">ATP-binding</keyword>
<feature type="binding site" evidence="8">
    <location>
        <position position="184"/>
    </location>
    <ligand>
        <name>ATP</name>
        <dbReference type="ChEBI" id="CHEBI:30616"/>
    </ligand>
</feature>
<dbReference type="GO" id="GO:0030145">
    <property type="term" value="F:manganese ion binding"/>
    <property type="evidence" value="ECO:0007669"/>
    <property type="project" value="UniProtKB-UniRule"/>
</dbReference>
<sequence length="488" mass="54843">MTKNNEAGWNLDNSYTTLPQSFYTEIPPTPVHSPELIKLNNSLAISLGFNPEELKKDAEIAILAGNTIPEGAHPLAQAYAGHQFGHFNMLGDGRALLIGEQITPSGERFDIQLKGSGPTPYSRRGDGRAALGPMLREYIISEAMYALDIPTTRSLAVVSTGEPIYRETKLPGAILTRVASSHIRVGTFQYAAARGSIEDLKALADYTIKRHYPEVESTENPYVALLQEVIKRQASLIAKWQLVGFIHGVMNTDNITISGETIDYGPCAFMDSYNQGTVFSSIDTQGRYAYGNQPYMAAWDLARLAESLIPILHEDEEAALKIAQDEISKFSVQYENNWFLGMKKKLGLFSNEEQDQSLIEKLLKAMEKYKADYTNTFRALTDTTLENAPLFESPEFKEWYELWQSRLERQKESQDDAYKLMKNNNPVIIPRNHRVEEALEAAVKNGDYSVMEKLLQALANPYEYSQEQADYCTPPAPTNRPYRTFCGT</sequence>
<dbReference type="InterPro" id="IPR003846">
    <property type="entry name" value="SelO"/>
</dbReference>
<keyword evidence="7 8" id="KW-0460">Magnesium</keyword>
<comment type="similarity">
    <text evidence="1 8">Belongs to the SELO family.</text>
</comment>
<keyword evidence="3 8" id="KW-0548">Nucleotidyltransferase</keyword>
<evidence type="ECO:0000313" key="9">
    <source>
        <dbReference type="EMBL" id="EJR35746.1"/>
    </source>
</evidence>
<evidence type="ECO:0000256" key="8">
    <source>
        <dbReference type="HAMAP-Rule" id="MF_00692"/>
    </source>
</evidence>
<keyword evidence="5 8" id="KW-0547">Nucleotide-binding</keyword>
<comment type="caution">
    <text evidence="9">The sequence shown here is derived from an EMBL/GenBank/DDBJ whole genome shotgun (WGS) entry which is preliminary data.</text>
</comment>
<dbReference type="EC" id="2.7.7.-" evidence="8"/>
<feature type="active site" description="Proton acceptor" evidence="8">
    <location>
        <position position="253"/>
    </location>
</feature>
<dbReference type="EMBL" id="AHEU01000008">
    <property type="protein sequence ID" value="EJR35746.1"/>
    <property type="molecule type" value="Genomic_DNA"/>
</dbReference>
<comment type="catalytic activity">
    <reaction evidence="8">
        <text>L-threonyl-[protein] + ATP = 3-O-(5'-adenylyl)-L-threonyl-[protein] + diphosphate</text>
        <dbReference type="Rhea" id="RHEA:54292"/>
        <dbReference type="Rhea" id="RHEA-COMP:11060"/>
        <dbReference type="Rhea" id="RHEA-COMP:13847"/>
        <dbReference type="ChEBI" id="CHEBI:30013"/>
        <dbReference type="ChEBI" id="CHEBI:30616"/>
        <dbReference type="ChEBI" id="CHEBI:33019"/>
        <dbReference type="ChEBI" id="CHEBI:138113"/>
        <dbReference type="EC" id="2.7.7.108"/>
    </reaction>
</comment>
<keyword evidence="2 8" id="KW-0808">Transferase</keyword>
<comment type="catalytic activity">
    <reaction evidence="8">
        <text>L-tyrosyl-[protein] + UTP = O-(5'-uridylyl)-L-tyrosyl-[protein] + diphosphate</text>
        <dbReference type="Rhea" id="RHEA:83887"/>
        <dbReference type="Rhea" id="RHEA-COMP:10136"/>
        <dbReference type="Rhea" id="RHEA-COMP:20238"/>
        <dbReference type="ChEBI" id="CHEBI:33019"/>
        <dbReference type="ChEBI" id="CHEBI:46398"/>
        <dbReference type="ChEBI" id="CHEBI:46858"/>
        <dbReference type="ChEBI" id="CHEBI:90602"/>
    </reaction>
</comment>
<evidence type="ECO:0000256" key="6">
    <source>
        <dbReference type="ARBA" id="ARBA00022840"/>
    </source>
</evidence>
<name>J8IE23_BACCE</name>
<comment type="catalytic activity">
    <reaction evidence="8">
        <text>L-tyrosyl-[protein] + ATP = O-(5'-adenylyl)-L-tyrosyl-[protein] + diphosphate</text>
        <dbReference type="Rhea" id="RHEA:54288"/>
        <dbReference type="Rhea" id="RHEA-COMP:10136"/>
        <dbReference type="Rhea" id="RHEA-COMP:13846"/>
        <dbReference type="ChEBI" id="CHEBI:30616"/>
        <dbReference type="ChEBI" id="CHEBI:33019"/>
        <dbReference type="ChEBI" id="CHEBI:46858"/>
        <dbReference type="ChEBI" id="CHEBI:83624"/>
        <dbReference type="EC" id="2.7.7.108"/>
    </reaction>
</comment>
<feature type="binding site" evidence="8">
    <location>
        <position position="263"/>
    </location>
    <ligand>
        <name>Mg(2+)</name>
        <dbReference type="ChEBI" id="CHEBI:18420"/>
    </ligand>
</feature>
<feature type="binding site" evidence="8">
    <location>
        <position position="94"/>
    </location>
    <ligand>
        <name>ATP</name>
        <dbReference type="ChEBI" id="CHEBI:30616"/>
    </ligand>
</feature>
<evidence type="ECO:0000256" key="7">
    <source>
        <dbReference type="ARBA" id="ARBA00022842"/>
    </source>
</evidence>
<feature type="binding site" evidence="8">
    <location>
        <position position="254"/>
    </location>
    <ligand>
        <name>Mg(2+)</name>
        <dbReference type="ChEBI" id="CHEBI:18420"/>
    </ligand>
</feature>
<keyword evidence="8" id="KW-0464">Manganese</keyword>
<feature type="binding site" evidence="8">
    <location>
        <position position="177"/>
    </location>
    <ligand>
        <name>ATP</name>
        <dbReference type="ChEBI" id="CHEBI:30616"/>
    </ligand>
</feature>
<feature type="binding site" evidence="8">
    <location>
        <position position="114"/>
    </location>
    <ligand>
        <name>ATP</name>
        <dbReference type="ChEBI" id="CHEBI:30616"/>
    </ligand>
</feature>
<evidence type="ECO:0000313" key="10">
    <source>
        <dbReference type="Proteomes" id="UP000006960"/>
    </source>
</evidence>
<accession>J8IE23</accession>
<feature type="binding site" evidence="8">
    <location>
        <position position="91"/>
    </location>
    <ligand>
        <name>ATP</name>
        <dbReference type="ChEBI" id="CHEBI:30616"/>
    </ligand>
</feature>
<dbReference type="GO" id="GO:0070733">
    <property type="term" value="F:AMPylase activity"/>
    <property type="evidence" value="ECO:0007669"/>
    <property type="project" value="UniProtKB-EC"/>
</dbReference>
<reference evidence="9 10" key="1">
    <citation type="submission" date="2012-04" db="EMBL/GenBank/DDBJ databases">
        <title>The Genome Sequence of Bacillus cereus VD048.</title>
        <authorList>
            <consortium name="The Broad Institute Genome Sequencing Platform"/>
            <consortium name="The Broad Institute Genome Sequencing Center for Infectious Disease"/>
            <person name="Feldgarden M."/>
            <person name="Van der Auwera G.A."/>
            <person name="Mahillon J."/>
            <person name="Duprez V."/>
            <person name="Timmery S."/>
            <person name="Mattelet C."/>
            <person name="Dierick K."/>
            <person name="Sun M."/>
            <person name="Yu Z."/>
            <person name="Zhu L."/>
            <person name="Hu X."/>
            <person name="Shank E.B."/>
            <person name="Swiecicka I."/>
            <person name="Hansen B.M."/>
            <person name="Andrup L."/>
            <person name="Young S.K."/>
            <person name="Zeng Q."/>
            <person name="Gargeya S."/>
            <person name="Fitzgerald M."/>
            <person name="Haas B."/>
            <person name="Abouelleil A."/>
            <person name="Alvarado L."/>
            <person name="Arachchi H.M."/>
            <person name="Berlin A."/>
            <person name="Chapman S.B."/>
            <person name="Goldberg J."/>
            <person name="Griggs A."/>
            <person name="Gujja S."/>
            <person name="Hansen M."/>
            <person name="Howarth C."/>
            <person name="Imamovic A."/>
            <person name="Larimer J."/>
            <person name="McCowen C."/>
            <person name="Montmayeur A."/>
            <person name="Murphy C."/>
            <person name="Neiman D."/>
            <person name="Pearson M."/>
            <person name="Priest M."/>
            <person name="Roberts A."/>
            <person name="Saif S."/>
            <person name="Shea T."/>
            <person name="Sisk P."/>
            <person name="Sykes S."/>
            <person name="Wortman J."/>
            <person name="Nusbaum C."/>
            <person name="Birren B."/>
        </authorList>
    </citation>
    <scope>NUCLEOTIDE SEQUENCE [LARGE SCALE GENOMIC DNA]</scope>
    <source>
        <strain evidence="9 10">VD048</strain>
    </source>
</reference>
<gene>
    <name evidence="8" type="primary">ydiU</name>
    <name evidence="8" type="synonym">selO</name>
    <name evidence="9" type="ORF">IIG_01434</name>
</gene>
<evidence type="ECO:0000256" key="5">
    <source>
        <dbReference type="ARBA" id="ARBA00022741"/>
    </source>
</evidence>
<feature type="binding site" evidence="8">
    <location>
        <position position="263"/>
    </location>
    <ligand>
        <name>ATP</name>
        <dbReference type="ChEBI" id="CHEBI:30616"/>
    </ligand>
</feature>
<dbReference type="AlphaFoldDB" id="J8IE23"/>
<dbReference type="GO" id="GO:0005524">
    <property type="term" value="F:ATP binding"/>
    <property type="evidence" value="ECO:0007669"/>
    <property type="project" value="UniProtKB-UniRule"/>
</dbReference>
<organism evidence="9 10">
    <name type="scientific">Bacillus cereus VD048</name>
    <dbReference type="NCBI Taxonomy" id="1053226"/>
    <lineage>
        <taxon>Bacteria</taxon>
        <taxon>Bacillati</taxon>
        <taxon>Bacillota</taxon>
        <taxon>Bacilli</taxon>
        <taxon>Bacillales</taxon>
        <taxon>Bacillaceae</taxon>
        <taxon>Bacillus</taxon>
        <taxon>Bacillus cereus group</taxon>
    </lineage>
</organism>
<dbReference type="PANTHER" id="PTHR32057:SF14">
    <property type="entry name" value="PROTEIN ADENYLYLTRANSFERASE SELO, MITOCHONDRIAL"/>
    <property type="match status" value="1"/>
</dbReference>